<keyword evidence="2" id="KW-1185">Reference proteome</keyword>
<evidence type="ECO:0000313" key="1">
    <source>
        <dbReference type="EMBL" id="QNR53929.1"/>
    </source>
</evidence>
<name>A0A7H0XFY9_9CAUD</name>
<organism evidence="1 2">
    <name type="scientific">Pseudomonas phage phiK7A1</name>
    <dbReference type="NCBI Taxonomy" id="2759194"/>
    <lineage>
        <taxon>Viruses</taxon>
        <taxon>Duplodnaviria</taxon>
        <taxon>Heunggongvirae</taxon>
        <taxon>Uroviricota</taxon>
        <taxon>Caudoviricetes</taxon>
        <taxon>Vandenendeviridae</taxon>
        <taxon>Gorskivirinae</taxon>
        <taxon>Torinovirus</taxon>
        <taxon>Torinovirus K7A1</taxon>
    </lineage>
</organism>
<dbReference type="EMBL" id="MT740307">
    <property type="protein sequence ID" value="QNR53929.1"/>
    <property type="molecule type" value="Genomic_DNA"/>
</dbReference>
<proteinExistence type="predicted"/>
<sequence length="52" mass="6340">MSWDYMLDEPEDFDEDYVDGDEDCDYDDHLDIEDAVGDYRSDEYERTINQNY</sequence>
<evidence type="ECO:0000313" key="2">
    <source>
        <dbReference type="Proteomes" id="UP000516415"/>
    </source>
</evidence>
<accession>A0A7H0XFY9</accession>
<protein>
    <submittedName>
        <fullName evidence="1">Uncharacterized protein</fullName>
    </submittedName>
</protein>
<dbReference type="Proteomes" id="UP000516415">
    <property type="component" value="Segment"/>
</dbReference>
<gene>
    <name evidence="1" type="ORF">phiK7A1_141</name>
</gene>
<reference evidence="1 2" key="1">
    <citation type="submission" date="2020-07" db="EMBL/GenBank/DDBJ databases">
        <authorList>
            <person name="Martino G."/>
            <person name="Holtappels D."/>
            <person name="Wagemans J."/>
            <person name="Lavigne R."/>
            <person name="Turina M."/>
            <person name="Ciuffo M."/>
        </authorList>
    </citation>
    <scope>NUCLEOTIDE SEQUENCE [LARGE SCALE GENOMIC DNA]</scope>
</reference>